<accession>A0A0J6SSC4</accession>
<reference evidence="13 14" key="1">
    <citation type="submission" date="2015-03" db="EMBL/GenBank/DDBJ databases">
        <title>Genome sequencing of Methylobacterium variabile DSM 16961.</title>
        <authorList>
            <person name="Chaudhry V."/>
            <person name="Patil P.B."/>
        </authorList>
    </citation>
    <scope>NUCLEOTIDE SEQUENCE [LARGE SCALE GENOMIC DNA]</scope>
    <source>
        <strain evidence="13 14">DSM 16961</strain>
    </source>
</reference>
<dbReference type="PANTHER" id="PTHR21708">
    <property type="entry name" value="PROBABLE 2-DEHYDROPANTOATE 2-REDUCTASE"/>
    <property type="match status" value="1"/>
</dbReference>
<sequence length="301" mass="31725">MGQAGRIAVIGSGGIGGYLAGALEQVGHAVTLCVRTPFERLIVTDASGEREVPVRIVADPQEVGPAEWVLVTTKAQDTASAEPWFRRLVGPGTRVAVVQNGVDQAARARPHLAADVPVLPAIIYCSVERTAPGRITHHGSTKMSVPAGEDGAAFVRLFAGTPFEITQEADFTTVAWRKLLSNAVANPITALTLRRIAVFREPAIQELARGLMDEVIRVANAEGAKLTGEDGARILEGYLRFNGDGGSSMLYDRLAGRPLEHAHLTGAVVAAAERHGIDVPLNRTILALLVAASGQGLAGDR</sequence>
<dbReference type="NCBIfam" id="TIGR00745">
    <property type="entry name" value="apbA_panE"/>
    <property type="match status" value="1"/>
</dbReference>
<evidence type="ECO:0000259" key="11">
    <source>
        <dbReference type="Pfam" id="PF02558"/>
    </source>
</evidence>
<dbReference type="InterPro" id="IPR008927">
    <property type="entry name" value="6-PGluconate_DH-like_C_sf"/>
</dbReference>
<dbReference type="InterPro" id="IPR036291">
    <property type="entry name" value="NAD(P)-bd_dom_sf"/>
</dbReference>
<evidence type="ECO:0000256" key="5">
    <source>
        <dbReference type="ARBA" id="ARBA00022655"/>
    </source>
</evidence>
<evidence type="ECO:0000256" key="2">
    <source>
        <dbReference type="ARBA" id="ARBA00007870"/>
    </source>
</evidence>
<evidence type="ECO:0000256" key="3">
    <source>
        <dbReference type="ARBA" id="ARBA00013014"/>
    </source>
</evidence>
<dbReference type="Gene3D" id="3.40.50.720">
    <property type="entry name" value="NAD(P)-binding Rossmann-like Domain"/>
    <property type="match status" value="1"/>
</dbReference>
<evidence type="ECO:0000256" key="10">
    <source>
        <dbReference type="RuleBase" id="RU362068"/>
    </source>
</evidence>
<evidence type="ECO:0000313" key="14">
    <source>
        <dbReference type="Proteomes" id="UP000035955"/>
    </source>
</evidence>
<dbReference type="GO" id="GO:0015940">
    <property type="term" value="P:pantothenate biosynthetic process"/>
    <property type="evidence" value="ECO:0007669"/>
    <property type="project" value="UniProtKB-UniPathway"/>
</dbReference>
<evidence type="ECO:0000256" key="7">
    <source>
        <dbReference type="ARBA" id="ARBA00023002"/>
    </source>
</evidence>
<dbReference type="SUPFAM" id="SSF48179">
    <property type="entry name" value="6-phosphogluconate dehydrogenase C-terminal domain-like"/>
    <property type="match status" value="1"/>
</dbReference>
<comment type="caution">
    <text evidence="13">The sequence shown here is derived from an EMBL/GenBank/DDBJ whole genome shotgun (WGS) entry which is preliminary data.</text>
</comment>
<dbReference type="UniPathway" id="UPA00028">
    <property type="reaction ID" value="UER00004"/>
</dbReference>
<feature type="domain" description="Ketopantoate reductase N-terminal" evidence="11">
    <location>
        <begin position="7"/>
        <end position="147"/>
    </location>
</feature>
<dbReference type="EC" id="1.1.1.169" evidence="3 10"/>
<comment type="pathway">
    <text evidence="1 10">Cofactor biosynthesis; (R)-pantothenate biosynthesis; (R)-pantoate from 3-methyl-2-oxobutanoate: step 2/2.</text>
</comment>
<evidence type="ECO:0000313" key="13">
    <source>
        <dbReference type="EMBL" id="KMO36472.1"/>
    </source>
</evidence>
<dbReference type="Gene3D" id="1.10.1040.10">
    <property type="entry name" value="N-(1-d-carboxylethyl)-l-norvaline Dehydrogenase, domain 2"/>
    <property type="match status" value="1"/>
</dbReference>
<dbReference type="AlphaFoldDB" id="A0A0J6SSC4"/>
<evidence type="ECO:0000256" key="9">
    <source>
        <dbReference type="ARBA" id="ARBA00048793"/>
    </source>
</evidence>
<organism evidence="13 14">
    <name type="scientific">Methylobacterium variabile</name>
    <dbReference type="NCBI Taxonomy" id="298794"/>
    <lineage>
        <taxon>Bacteria</taxon>
        <taxon>Pseudomonadati</taxon>
        <taxon>Pseudomonadota</taxon>
        <taxon>Alphaproteobacteria</taxon>
        <taxon>Hyphomicrobiales</taxon>
        <taxon>Methylobacteriaceae</taxon>
        <taxon>Methylobacterium</taxon>
    </lineage>
</organism>
<keyword evidence="5 10" id="KW-0566">Pantothenate biosynthesis</keyword>
<dbReference type="EMBL" id="LABY01000099">
    <property type="protein sequence ID" value="KMO36472.1"/>
    <property type="molecule type" value="Genomic_DNA"/>
</dbReference>
<dbReference type="InterPro" id="IPR013332">
    <property type="entry name" value="KPR_N"/>
</dbReference>
<feature type="domain" description="Ketopantoate reductase C-terminal" evidence="12">
    <location>
        <begin position="170"/>
        <end position="289"/>
    </location>
</feature>
<comment type="similarity">
    <text evidence="2 10">Belongs to the ketopantoate reductase family.</text>
</comment>
<dbReference type="Pfam" id="PF02558">
    <property type="entry name" value="ApbA"/>
    <property type="match status" value="1"/>
</dbReference>
<dbReference type="Proteomes" id="UP000035955">
    <property type="component" value="Unassembled WGS sequence"/>
</dbReference>
<evidence type="ECO:0000259" key="12">
    <source>
        <dbReference type="Pfam" id="PF08546"/>
    </source>
</evidence>
<gene>
    <name evidence="13" type="ORF">VQ02_15345</name>
</gene>
<dbReference type="InterPro" id="IPR051402">
    <property type="entry name" value="KPR-Related"/>
</dbReference>
<comment type="catalytic activity">
    <reaction evidence="9 10">
        <text>(R)-pantoate + NADP(+) = 2-dehydropantoate + NADPH + H(+)</text>
        <dbReference type="Rhea" id="RHEA:16233"/>
        <dbReference type="ChEBI" id="CHEBI:11561"/>
        <dbReference type="ChEBI" id="CHEBI:15378"/>
        <dbReference type="ChEBI" id="CHEBI:15980"/>
        <dbReference type="ChEBI" id="CHEBI:57783"/>
        <dbReference type="ChEBI" id="CHEBI:58349"/>
        <dbReference type="EC" id="1.1.1.169"/>
    </reaction>
</comment>
<keyword evidence="7 10" id="KW-0560">Oxidoreductase</keyword>
<evidence type="ECO:0000256" key="1">
    <source>
        <dbReference type="ARBA" id="ARBA00004994"/>
    </source>
</evidence>
<protein>
    <recommendedName>
        <fullName evidence="4 10">2-dehydropantoate 2-reductase</fullName>
        <ecNumber evidence="3 10">1.1.1.169</ecNumber>
    </recommendedName>
    <alternativeName>
        <fullName evidence="8 10">Ketopantoate reductase</fullName>
    </alternativeName>
</protein>
<dbReference type="SUPFAM" id="SSF51735">
    <property type="entry name" value="NAD(P)-binding Rossmann-fold domains"/>
    <property type="match status" value="1"/>
</dbReference>
<dbReference type="GO" id="GO:0008677">
    <property type="term" value="F:2-dehydropantoate 2-reductase activity"/>
    <property type="evidence" value="ECO:0007669"/>
    <property type="project" value="UniProtKB-EC"/>
</dbReference>
<dbReference type="GO" id="GO:0005737">
    <property type="term" value="C:cytoplasm"/>
    <property type="evidence" value="ECO:0007669"/>
    <property type="project" value="TreeGrafter"/>
</dbReference>
<dbReference type="InterPro" id="IPR003710">
    <property type="entry name" value="ApbA"/>
</dbReference>
<dbReference type="PANTHER" id="PTHR21708:SF26">
    <property type="entry name" value="2-DEHYDROPANTOATE 2-REDUCTASE"/>
    <property type="match status" value="1"/>
</dbReference>
<evidence type="ECO:0000256" key="4">
    <source>
        <dbReference type="ARBA" id="ARBA00019465"/>
    </source>
</evidence>
<keyword evidence="14" id="KW-1185">Reference proteome</keyword>
<dbReference type="Pfam" id="PF08546">
    <property type="entry name" value="ApbA_C"/>
    <property type="match status" value="1"/>
</dbReference>
<dbReference type="InterPro" id="IPR013752">
    <property type="entry name" value="KPA_reductase"/>
</dbReference>
<name>A0A0J6SSC4_9HYPH</name>
<dbReference type="FunFam" id="1.10.1040.10:FF:000017">
    <property type="entry name" value="2-dehydropantoate 2-reductase"/>
    <property type="match status" value="1"/>
</dbReference>
<comment type="function">
    <text evidence="10">Catalyzes the NADPH-dependent reduction of ketopantoate into pantoic acid.</text>
</comment>
<dbReference type="InterPro" id="IPR013328">
    <property type="entry name" value="6PGD_dom2"/>
</dbReference>
<dbReference type="PATRIC" id="fig|298794.3.peg.7994"/>
<proteinExistence type="inferred from homology"/>
<evidence type="ECO:0000256" key="8">
    <source>
        <dbReference type="ARBA" id="ARBA00032024"/>
    </source>
</evidence>
<dbReference type="NCBIfam" id="NF005091">
    <property type="entry name" value="PRK06522.2-2"/>
    <property type="match status" value="1"/>
</dbReference>
<evidence type="ECO:0000256" key="6">
    <source>
        <dbReference type="ARBA" id="ARBA00022857"/>
    </source>
</evidence>
<keyword evidence="6 10" id="KW-0521">NADP</keyword>